<gene>
    <name evidence="2" type="ORF">Acr_02g0010760</name>
</gene>
<feature type="region of interest" description="Disordered" evidence="1">
    <location>
        <begin position="87"/>
        <end position="127"/>
    </location>
</feature>
<organism evidence="2 3">
    <name type="scientific">Actinidia rufa</name>
    <dbReference type="NCBI Taxonomy" id="165716"/>
    <lineage>
        <taxon>Eukaryota</taxon>
        <taxon>Viridiplantae</taxon>
        <taxon>Streptophyta</taxon>
        <taxon>Embryophyta</taxon>
        <taxon>Tracheophyta</taxon>
        <taxon>Spermatophyta</taxon>
        <taxon>Magnoliopsida</taxon>
        <taxon>eudicotyledons</taxon>
        <taxon>Gunneridae</taxon>
        <taxon>Pentapetalae</taxon>
        <taxon>asterids</taxon>
        <taxon>Ericales</taxon>
        <taxon>Actinidiaceae</taxon>
        <taxon>Actinidia</taxon>
    </lineage>
</organism>
<dbReference type="GO" id="GO:0016740">
    <property type="term" value="F:transferase activity"/>
    <property type="evidence" value="ECO:0007669"/>
    <property type="project" value="UniProtKB-KW"/>
</dbReference>
<dbReference type="Proteomes" id="UP000585474">
    <property type="component" value="Unassembled WGS sequence"/>
</dbReference>
<dbReference type="Gene3D" id="3.40.50.2000">
    <property type="entry name" value="Glycogen Phosphorylase B"/>
    <property type="match status" value="1"/>
</dbReference>
<keyword evidence="3" id="KW-1185">Reference proteome</keyword>
<evidence type="ECO:0000313" key="3">
    <source>
        <dbReference type="Proteomes" id="UP000585474"/>
    </source>
</evidence>
<keyword evidence="2" id="KW-0808">Transferase</keyword>
<sequence>MPVSLPGLPLLELEDMPSFIYVHGSYPAYFEMVPRQFSNLDKTDFVLLNTFYKLEDKIKSDNPNISEYELMKKCMYFFKDQFSSSFCKDDSSMESGSAKEDADESILAGEAQDPDDDLEDNDDLEDVENIEAKEYHELSTFWHSLKEDKRVRIKNKP</sequence>
<reference evidence="2 3" key="1">
    <citation type="submission" date="2019-07" db="EMBL/GenBank/DDBJ databases">
        <title>De Novo Assembly of kiwifruit Actinidia rufa.</title>
        <authorList>
            <person name="Sugita-Konishi S."/>
            <person name="Sato K."/>
            <person name="Mori E."/>
            <person name="Abe Y."/>
            <person name="Kisaki G."/>
            <person name="Hamano K."/>
            <person name="Suezawa K."/>
            <person name="Otani M."/>
            <person name="Fukuda T."/>
            <person name="Manabe T."/>
            <person name="Gomi K."/>
            <person name="Tabuchi M."/>
            <person name="Akimitsu K."/>
            <person name="Kataoka I."/>
        </authorList>
    </citation>
    <scope>NUCLEOTIDE SEQUENCE [LARGE SCALE GENOMIC DNA]</scope>
    <source>
        <strain evidence="3">cv. Fuchu</strain>
    </source>
</reference>
<proteinExistence type="predicted"/>
<dbReference type="AlphaFoldDB" id="A0A7J0E9I9"/>
<evidence type="ECO:0000313" key="2">
    <source>
        <dbReference type="EMBL" id="GFY82836.1"/>
    </source>
</evidence>
<name>A0A7J0E9I9_9ERIC</name>
<comment type="caution">
    <text evidence="2">The sequence shown here is derived from an EMBL/GenBank/DDBJ whole genome shotgun (WGS) entry which is preliminary data.</text>
</comment>
<dbReference type="OrthoDB" id="783988at2759"/>
<feature type="compositionally biased region" description="Acidic residues" evidence="1">
    <location>
        <begin position="112"/>
        <end position="127"/>
    </location>
</feature>
<evidence type="ECO:0000256" key="1">
    <source>
        <dbReference type="SAM" id="MobiDB-lite"/>
    </source>
</evidence>
<accession>A0A7J0E9I9</accession>
<dbReference type="SUPFAM" id="SSF53756">
    <property type="entry name" value="UDP-Glycosyltransferase/glycogen phosphorylase"/>
    <property type="match status" value="1"/>
</dbReference>
<dbReference type="EMBL" id="BJWL01000002">
    <property type="protein sequence ID" value="GFY82836.1"/>
    <property type="molecule type" value="Genomic_DNA"/>
</dbReference>
<protein>
    <submittedName>
        <fullName evidence="2">UDP-glucosyltransferase 74F2</fullName>
    </submittedName>
</protein>